<dbReference type="Proteomes" id="UP001187192">
    <property type="component" value="Unassembled WGS sequence"/>
</dbReference>
<organism evidence="1 2">
    <name type="scientific">Ficus carica</name>
    <name type="common">Common fig</name>
    <dbReference type="NCBI Taxonomy" id="3494"/>
    <lineage>
        <taxon>Eukaryota</taxon>
        <taxon>Viridiplantae</taxon>
        <taxon>Streptophyta</taxon>
        <taxon>Embryophyta</taxon>
        <taxon>Tracheophyta</taxon>
        <taxon>Spermatophyta</taxon>
        <taxon>Magnoliopsida</taxon>
        <taxon>eudicotyledons</taxon>
        <taxon>Gunneridae</taxon>
        <taxon>Pentapetalae</taxon>
        <taxon>rosids</taxon>
        <taxon>fabids</taxon>
        <taxon>Rosales</taxon>
        <taxon>Moraceae</taxon>
        <taxon>Ficeae</taxon>
        <taxon>Ficus</taxon>
    </lineage>
</organism>
<comment type="caution">
    <text evidence="1">The sequence shown here is derived from an EMBL/GenBank/DDBJ whole genome shotgun (WGS) entry which is preliminary data.</text>
</comment>
<name>A0AA88CYX3_FICCA</name>
<proteinExistence type="predicted"/>
<sequence length="62" mass="6712">MGRAEGTAPHRRKSNCGAYIGRVKGFSNPVNPSSVYSEEENVGRPILLRCNWTPPGGYSFAA</sequence>
<accession>A0AA88CYX3</accession>
<keyword evidence="2" id="KW-1185">Reference proteome</keyword>
<dbReference type="EMBL" id="BTGU01000005">
    <property type="protein sequence ID" value="GMN35112.1"/>
    <property type="molecule type" value="Genomic_DNA"/>
</dbReference>
<reference evidence="1" key="1">
    <citation type="submission" date="2023-07" db="EMBL/GenBank/DDBJ databases">
        <title>draft genome sequence of fig (Ficus carica).</title>
        <authorList>
            <person name="Takahashi T."/>
            <person name="Nishimura K."/>
        </authorList>
    </citation>
    <scope>NUCLEOTIDE SEQUENCE</scope>
</reference>
<dbReference type="Gramene" id="FCD_00003901-RA">
    <property type="protein sequence ID" value="FCD_00003901-RA:cds"/>
    <property type="gene ID" value="FCD_00003901"/>
</dbReference>
<gene>
    <name evidence="1" type="ORF">TIFTF001_005099</name>
</gene>
<dbReference type="AlphaFoldDB" id="A0AA88CYX3"/>
<protein>
    <submittedName>
        <fullName evidence="1">Uncharacterized protein</fullName>
    </submittedName>
</protein>
<evidence type="ECO:0000313" key="2">
    <source>
        <dbReference type="Proteomes" id="UP001187192"/>
    </source>
</evidence>
<evidence type="ECO:0000313" key="1">
    <source>
        <dbReference type="EMBL" id="GMN35112.1"/>
    </source>
</evidence>